<comment type="subcellular location">
    <subcellularLocation>
        <location evidence="1">Endoplasmic reticulum membrane</location>
        <topology evidence="1">Single-pass type I membrane protein</topology>
    </subcellularLocation>
</comment>
<protein>
    <recommendedName>
        <fullName evidence="18">Carbohydrate-binding-like fold protein</fullName>
    </recommendedName>
</protein>
<proteinExistence type="predicted"/>
<evidence type="ECO:0000256" key="7">
    <source>
        <dbReference type="SAM" id="SignalP"/>
    </source>
</evidence>
<evidence type="ECO:0000256" key="3">
    <source>
        <dbReference type="ARBA" id="ARBA00022729"/>
    </source>
</evidence>
<feature type="domain" description="DUF7152" evidence="15">
    <location>
        <begin position="1051"/>
        <end position="1148"/>
    </location>
</feature>
<gene>
    <name evidence="16" type="ORF">CSSPTR1EN2_LOCUS4377</name>
</gene>
<keyword evidence="3 7" id="KW-0732">Signal</keyword>
<feature type="domain" description="NOMO second beta-sandwich" evidence="10">
    <location>
        <begin position="128"/>
        <end position="226"/>
    </location>
</feature>
<dbReference type="InterPro" id="IPR055074">
    <property type="entry name" value="NOMO1-3_2nd"/>
</dbReference>
<accession>A0ABP0TKG4</accession>
<evidence type="ECO:0000259" key="15">
    <source>
        <dbReference type="Pfam" id="PF23662"/>
    </source>
</evidence>
<feature type="domain" description="NOMO eighth prealbumin-like" evidence="14">
    <location>
        <begin position="675"/>
        <end position="782"/>
    </location>
</feature>
<dbReference type="InterPro" id="IPR013784">
    <property type="entry name" value="Carb-bd-like_fold"/>
</dbReference>
<dbReference type="Pfam" id="PF23194">
    <property type="entry name" value="NOMO_5th"/>
    <property type="match status" value="1"/>
</dbReference>
<evidence type="ECO:0000313" key="16">
    <source>
        <dbReference type="EMBL" id="CAK9198319.1"/>
    </source>
</evidence>
<dbReference type="InterPro" id="IPR056189">
    <property type="entry name" value="NOMO_3rd"/>
</dbReference>
<evidence type="ECO:0000256" key="6">
    <source>
        <dbReference type="ARBA" id="ARBA00023136"/>
    </source>
</evidence>
<dbReference type="InterPro" id="IPR008969">
    <property type="entry name" value="CarboxyPept-like_regulatory"/>
</dbReference>
<dbReference type="InterPro" id="IPR013783">
    <property type="entry name" value="Ig-like_fold"/>
</dbReference>
<dbReference type="InterPro" id="IPR055576">
    <property type="entry name" value="DUF7152"/>
</dbReference>
<dbReference type="Pfam" id="PF23662">
    <property type="entry name" value="DUF7152"/>
    <property type="match status" value="1"/>
</dbReference>
<keyword evidence="6" id="KW-0472">Membrane</keyword>
<sequence length="1214" mass="131183">MEIRGAFLLIILAPLLLECLQAVVADSFILGCGGFVEASSTLAKLRKPSDPKLDYSSITIELHTLDGLVKDSTQCAPNGYYFLPVYDKGKFLVKIRGPEGWSFEPNQVTAVVDQDGCNNNDDINFRCTGFSLSGKILGGVGGQSCPGREDGPAGAKLTLTPLKNGESSGEAYISETSAGGSYKFENLVPGTYRVEASHPNLKVEPIGSQEVELGWGNGKIDDVFFVAGYGLEGSVVSQGNPVLGVQVYLYSDDVSRVSCPQGPGTFSPLSKPALCHSVSNAEGKFLFLGVPCGKYTLVPYYQGENTLFDVSPASVEIAVGHDFFKIPKPFEVTGFSVGGHVVDNVGNGIEGVKIEIDDTERATTDSQGYYKLIKVTSRPYTIQAKKQHYKFSSLKNFEVLPNILSLPDLTATHYELCGSIQTHTPSQASKVALTHGPVTVKPQTKRTDEHGSFCFEVPPGEYRVTPLTTTAESAAGLIFSPPHMDITLTGPFLDASFKQAQVSISGDVKCKGTCSSMVKVMLAPVGSLGIDTAAQRETSLNSDGFIFDKILPGTYRLEVQHKPLLENATWDDDWCWEQKSVDVTVGTEDKTGIHFVQKGFWMHIKSSHPANAFTLQPHKDAIPLQIEKGSQQVCLETGGIHELHFHQPCVFFGAHSFDFDTANPSPLDLVAQKYLLTGHIQVDTSLWHAADSVGDSVLVDIHHQSGGVVSLNNHAHLVSEPNKTNPVAVYQYSHWAQLGDKLIFTPHHESDKTRKILFYPRTQHACVATDGCQLDVEVFDGRPGIYITGHVIPPLAGVNITVVAEKESQGGVLKEGATALWTVTGNDGSYVAGPLYDDATYSTHASLAGFYLKSIGDNSFSCQKLGRIVVTILAGEGAEEVLPSVLLSLSGDHGYRKNAATSAGAGFSFNDLFPGSFYLRPLLKEYSFAPAAQAIEVGSGEIKEVVFSARRIAYSVFGTVTSLSGVPAEGITLEARSVSRGYFEETTTDSEGKYRLRGLLPNTSYSINAVLKWDKEGHSKIERASPSSIPVEVNSSDITGLDFLVFEESSTTTITGVVESKDIEKWQAHVTVEIASAADPSHVERAIPLPLSSFFEVQGLSKGNYIVRLVFGLLERTHKFESESINVDLEAASIIHLGPLQFTAEEHTQKQELAPAPLLPVMVGVAVIAVFASLPRLKDGYQWAMGQNGANANPAALKKDTPIRKPSVRARRTF</sequence>
<evidence type="ECO:0000256" key="1">
    <source>
        <dbReference type="ARBA" id="ARBA00004115"/>
    </source>
</evidence>
<reference evidence="16" key="1">
    <citation type="submission" date="2024-02" db="EMBL/GenBank/DDBJ databases">
        <authorList>
            <consortium name="ELIXIR-Norway"/>
            <consortium name="Elixir Norway"/>
        </authorList>
    </citation>
    <scope>NUCLEOTIDE SEQUENCE</scope>
</reference>
<evidence type="ECO:0000256" key="5">
    <source>
        <dbReference type="ARBA" id="ARBA00022989"/>
    </source>
</evidence>
<evidence type="ECO:0000259" key="9">
    <source>
        <dbReference type="Pfam" id="PF22902"/>
    </source>
</evidence>
<dbReference type="InterPro" id="IPR051417">
    <property type="entry name" value="SDr/BOS_complex"/>
</dbReference>
<feature type="domain" description="NOMO seventh transthyretin-like" evidence="11">
    <location>
        <begin position="601"/>
        <end position="673"/>
    </location>
</feature>
<keyword evidence="5" id="KW-1133">Transmembrane helix</keyword>
<dbReference type="SUPFAM" id="SSF49464">
    <property type="entry name" value="Carboxypeptidase regulatory domain-like"/>
    <property type="match status" value="2"/>
</dbReference>
<feature type="domain" description="NOMO-like N-terminal beta-sandwich" evidence="8">
    <location>
        <begin position="49"/>
        <end position="125"/>
    </location>
</feature>
<dbReference type="EMBL" id="OZ019904">
    <property type="protein sequence ID" value="CAK9198319.1"/>
    <property type="molecule type" value="Genomic_DNA"/>
</dbReference>
<keyword evidence="4" id="KW-0256">Endoplasmic reticulum</keyword>
<keyword evidence="2" id="KW-0812">Transmembrane</keyword>
<dbReference type="Pfam" id="PF22902">
    <property type="entry name" value="NOMO1-like_9th"/>
    <property type="match status" value="1"/>
</dbReference>
<evidence type="ECO:0000259" key="11">
    <source>
        <dbReference type="Pfam" id="PF23141"/>
    </source>
</evidence>
<dbReference type="Gene3D" id="2.60.40.10">
    <property type="entry name" value="Immunoglobulins"/>
    <property type="match status" value="1"/>
</dbReference>
<dbReference type="Gene3D" id="2.60.40.1120">
    <property type="entry name" value="Carboxypeptidase-like, regulatory domain"/>
    <property type="match status" value="1"/>
</dbReference>
<dbReference type="PANTHER" id="PTHR23303:SF14">
    <property type="entry name" value="BOS COMPLEX SUBUNIT NOMO1-RELATED"/>
    <property type="match status" value="1"/>
</dbReference>
<dbReference type="InterPro" id="IPR056187">
    <property type="entry name" value="NOMO_8th"/>
</dbReference>
<dbReference type="InterPro" id="IPR055073">
    <property type="entry name" value="NOMO1-like_9th"/>
</dbReference>
<dbReference type="Pfam" id="PF13620">
    <property type="entry name" value="CarboxypepD_reg"/>
    <property type="match status" value="1"/>
</dbReference>
<dbReference type="Pfam" id="PF23193">
    <property type="entry name" value="NOMO_3rd"/>
    <property type="match status" value="1"/>
</dbReference>
<dbReference type="InterPro" id="IPR055075">
    <property type="entry name" value="NOMO-like_N"/>
</dbReference>
<feature type="chain" id="PRO_5047086143" description="Carbohydrate-binding-like fold protein" evidence="7">
    <location>
        <begin position="26"/>
        <end position="1214"/>
    </location>
</feature>
<evidence type="ECO:0008006" key="18">
    <source>
        <dbReference type="Google" id="ProtNLM"/>
    </source>
</evidence>
<evidence type="ECO:0000259" key="12">
    <source>
        <dbReference type="Pfam" id="PF23193"/>
    </source>
</evidence>
<feature type="domain" description="NOMO fifth transthyretin-like" evidence="13">
    <location>
        <begin position="415"/>
        <end position="493"/>
    </location>
</feature>
<feature type="signal peptide" evidence="7">
    <location>
        <begin position="1"/>
        <end position="25"/>
    </location>
</feature>
<dbReference type="InterPro" id="IPR056190">
    <property type="entry name" value="NOMO_5th"/>
</dbReference>
<dbReference type="PANTHER" id="PTHR23303">
    <property type="entry name" value="CARBOXYPEPTIDASE REGULATORY REGION-CONTAINING"/>
    <property type="match status" value="1"/>
</dbReference>
<feature type="domain" description="NOMO-like ninth beta-sandwich" evidence="9">
    <location>
        <begin position="784"/>
        <end position="860"/>
    </location>
</feature>
<name>A0ABP0TKG4_9BRYO</name>
<feature type="domain" description="NOMO second beta-sandwich" evidence="10">
    <location>
        <begin position="333"/>
        <end position="393"/>
    </location>
</feature>
<dbReference type="Proteomes" id="UP001497512">
    <property type="component" value="Chromosome 12"/>
</dbReference>
<evidence type="ECO:0000259" key="10">
    <source>
        <dbReference type="Pfam" id="PF22904"/>
    </source>
</evidence>
<dbReference type="InterPro" id="IPR056319">
    <property type="entry name" value="NOMO_7th"/>
</dbReference>
<evidence type="ECO:0000313" key="17">
    <source>
        <dbReference type="Proteomes" id="UP001497512"/>
    </source>
</evidence>
<feature type="domain" description="NOMO third transthyretin-like" evidence="12">
    <location>
        <begin position="234"/>
        <end position="330"/>
    </location>
</feature>
<evidence type="ECO:0000259" key="14">
    <source>
        <dbReference type="Pfam" id="PF23660"/>
    </source>
</evidence>
<evidence type="ECO:0000256" key="4">
    <source>
        <dbReference type="ARBA" id="ARBA00022824"/>
    </source>
</evidence>
<organism evidence="16 17">
    <name type="scientific">Sphagnum troendelagicum</name>
    <dbReference type="NCBI Taxonomy" id="128251"/>
    <lineage>
        <taxon>Eukaryota</taxon>
        <taxon>Viridiplantae</taxon>
        <taxon>Streptophyta</taxon>
        <taxon>Embryophyta</taxon>
        <taxon>Bryophyta</taxon>
        <taxon>Sphagnophytina</taxon>
        <taxon>Sphagnopsida</taxon>
        <taxon>Sphagnales</taxon>
        <taxon>Sphagnaceae</taxon>
        <taxon>Sphagnum</taxon>
    </lineage>
</organism>
<dbReference type="Pfam" id="PF22898">
    <property type="entry name" value="NOMO1-like_1st"/>
    <property type="match status" value="1"/>
</dbReference>
<evidence type="ECO:0000256" key="2">
    <source>
        <dbReference type="ARBA" id="ARBA00022692"/>
    </source>
</evidence>
<evidence type="ECO:0000259" key="13">
    <source>
        <dbReference type="Pfam" id="PF23194"/>
    </source>
</evidence>
<keyword evidence="17" id="KW-1185">Reference proteome</keyword>
<dbReference type="Pfam" id="PF23660">
    <property type="entry name" value="NOMO_8th"/>
    <property type="match status" value="1"/>
</dbReference>
<dbReference type="Pfam" id="PF23141">
    <property type="entry name" value="Ig_NOMO"/>
    <property type="match status" value="1"/>
</dbReference>
<dbReference type="SUPFAM" id="SSF49452">
    <property type="entry name" value="Starch-binding domain-like"/>
    <property type="match status" value="1"/>
</dbReference>
<evidence type="ECO:0000259" key="8">
    <source>
        <dbReference type="Pfam" id="PF22898"/>
    </source>
</evidence>
<dbReference type="Pfam" id="PF22904">
    <property type="entry name" value="NOMO1-like_2nd"/>
    <property type="match status" value="2"/>
</dbReference>